<dbReference type="FunFam" id="3.40.50.150:FF:000057">
    <property type="entry name" value="O-methyltransferase ZRP4"/>
    <property type="match status" value="1"/>
</dbReference>
<evidence type="ECO:0000256" key="3">
    <source>
        <dbReference type="ARBA" id="ARBA00022691"/>
    </source>
</evidence>
<dbReference type="InterPro" id="IPR012967">
    <property type="entry name" value="COMT_dimerisation"/>
</dbReference>
<feature type="domain" description="O-methyltransferase C-terminal" evidence="4">
    <location>
        <begin position="103"/>
        <end position="311"/>
    </location>
</feature>
<dbReference type="SUPFAM" id="SSF46785">
    <property type="entry name" value="Winged helix' DNA-binding domain"/>
    <property type="match status" value="1"/>
</dbReference>
<reference evidence="6" key="1">
    <citation type="submission" date="2018-02" db="EMBL/GenBank/DDBJ databases">
        <authorList>
            <person name="Cohen D.B."/>
            <person name="Kent A.D."/>
        </authorList>
    </citation>
    <scope>NUCLEOTIDE SEQUENCE</scope>
</reference>
<dbReference type="PROSITE" id="PS51683">
    <property type="entry name" value="SAM_OMT_II"/>
    <property type="match status" value="2"/>
</dbReference>
<evidence type="ECO:0000259" key="4">
    <source>
        <dbReference type="Pfam" id="PF00891"/>
    </source>
</evidence>
<dbReference type="InterPro" id="IPR029063">
    <property type="entry name" value="SAM-dependent_MTases_sf"/>
</dbReference>
<dbReference type="EMBL" id="OIVN01002906">
    <property type="protein sequence ID" value="SPD07392.1"/>
    <property type="molecule type" value="Genomic_DNA"/>
</dbReference>
<dbReference type="InterPro" id="IPR036388">
    <property type="entry name" value="WH-like_DNA-bd_sf"/>
</dbReference>
<dbReference type="SUPFAM" id="SSF53335">
    <property type="entry name" value="S-adenosyl-L-methionine-dependent methyltransferases"/>
    <property type="match status" value="2"/>
</dbReference>
<evidence type="ECO:0000313" key="6">
    <source>
        <dbReference type="EMBL" id="SPD07392.1"/>
    </source>
</evidence>
<protein>
    <recommendedName>
        <fullName evidence="7">O-methyltransferase domain-containing protein</fullName>
    </recommendedName>
</protein>
<keyword evidence="2" id="KW-0808">Transferase</keyword>
<dbReference type="Pfam" id="PF00891">
    <property type="entry name" value="Methyltransf_2"/>
    <property type="match status" value="3"/>
</dbReference>
<dbReference type="AlphaFoldDB" id="A0A2N9H5P4"/>
<dbReference type="GO" id="GO:0009717">
    <property type="term" value="P:isoflavonoid biosynthetic process"/>
    <property type="evidence" value="ECO:0007669"/>
    <property type="project" value="UniProtKB-ARBA"/>
</dbReference>
<dbReference type="GO" id="GO:0008757">
    <property type="term" value="F:S-adenosylmethionine-dependent methyltransferase activity"/>
    <property type="evidence" value="ECO:0007669"/>
    <property type="project" value="UniProtKB-ARBA"/>
</dbReference>
<evidence type="ECO:0008006" key="7">
    <source>
        <dbReference type="Google" id="ProtNLM"/>
    </source>
</evidence>
<feature type="domain" description="O-methyltransferase C-terminal" evidence="4">
    <location>
        <begin position="435"/>
        <end position="498"/>
    </location>
</feature>
<name>A0A2N9H5P4_FAGSY</name>
<keyword evidence="3" id="KW-0949">S-adenosyl-L-methionine</keyword>
<dbReference type="GO" id="GO:0046983">
    <property type="term" value="F:protein dimerization activity"/>
    <property type="evidence" value="ECO:0007669"/>
    <property type="project" value="InterPro"/>
</dbReference>
<keyword evidence="1" id="KW-0489">Methyltransferase</keyword>
<dbReference type="FunFam" id="1.10.10.10:FF:000213">
    <property type="entry name" value="Coniferyl alcohol 9-O-methyltransferase"/>
    <property type="match status" value="1"/>
</dbReference>
<feature type="domain" description="O-methyltransferase C-terminal" evidence="4">
    <location>
        <begin position="328"/>
        <end position="426"/>
    </location>
</feature>
<evidence type="ECO:0000259" key="5">
    <source>
        <dbReference type="Pfam" id="PF08100"/>
    </source>
</evidence>
<proteinExistence type="predicted"/>
<evidence type="ECO:0000256" key="2">
    <source>
        <dbReference type="ARBA" id="ARBA00022679"/>
    </source>
</evidence>
<gene>
    <name evidence="6" type="ORF">FSB_LOCUS35274</name>
</gene>
<organism evidence="6">
    <name type="scientific">Fagus sylvatica</name>
    <name type="common">Beechnut</name>
    <dbReference type="NCBI Taxonomy" id="28930"/>
    <lineage>
        <taxon>Eukaryota</taxon>
        <taxon>Viridiplantae</taxon>
        <taxon>Streptophyta</taxon>
        <taxon>Embryophyta</taxon>
        <taxon>Tracheophyta</taxon>
        <taxon>Spermatophyta</taxon>
        <taxon>Magnoliopsida</taxon>
        <taxon>eudicotyledons</taxon>
        <taxon>Gunneridae</taxon>
        <taxon>Pentapetalae</taxon>
        <taxon>rosids</taxon>
        <taxon>fabids</taxon>
        <taxon>Fagales</taxon>
        <taxon>Fagaceae</taxon>
        <taxon>Fagus</taxon>
    </lineage>
</organism>
<evidence type="ECO:0000256" key="1">
    <source>
        <dbReference type="ARBA" id="ARBA00022603"/>
    </source>
</evidence>
<dbReference type="Gene3D" id="1.10.10.10">
    <property type="entry name" value="Winged helix-like DNA-binding domain superfamily/Winged helix DNA-binding domain"/>
    <property type="match status" value="1"/>
</dbReference>
<dbReference type="InterPro" id="IPR001077">
    <property type="entry name" value="COMT_C"/>
</dbReference>
<dbReference type="GO" id="GO:0008171">
    <property type="term" value="F:O-methyltransferase activity"/>
    <property type="evidence" value="ECO:0007669"/>
    <property type="project" value="InterPro"/>
</dbReference>
<dbReference type="GO" id="GO:0032259">
    <property type="term" value="P:methylation"/>
    <property type="evidence" value="ECO:0007669"/>
    <property type="project" value="UniProtKB-KW"/>
</dbReference>
<dbReference type="Gene3D" id="3.40.50.150">
    <property type="entry name" value="Vaccinia Virus protein VP39"/>
    <property type="match status" value="3"/>
</dbReference>
<sequence>MSLKCAIQLGIPDIIHNHGQPITLPELVSKLHIHPKKSNCVHRLMRLLVHSGFFTKTKVHENQEDDEEVYTLTPSSRLIIKDKVTSLSPFVQAMLDPVLVSPWQFLGDWFQGSELTPFEKAHGMGMWDYCNQSPEYNNIFNEAMASDSRLMSLVVKDYKSIFDGLGSLVDVGGGTGTVAKIISEEFPHMICTVFDLPHVVANLTDSQNLKYVGGDMFQSIPSADAVMFKWILHDWSDEECVNILKRCKEAITSKGKEGKVIIIDVVINQEKDEHDVTKTKLLFDALMMVLLTGKERNKKEWEKLFLEAGFSHYKIVSSFGMKSLIEFLGDWFQGSELTPFEKAHGMGLWDYCNQSPEYNNIFNEGMASDSRLMSLVVKDYKPIFEGLGSLVDVGGGTGTVAKIISEAFPHMKCTVFDLPHVVANLKDSGFSMIGADEECVNILKRCKEAITSKGKEGKVIIIDVMINQEKDEHDVTKTKLLFDALMMVFAHWEREKQERMGKAILGGWL</sequence>
<accession>A0A2N9H5P4</accession>
<dbReference type="Pfam" id="PF08100">
    <property type="entry name" value="Dimerisation"/>
    <property type="match status" value="1"/>
</dbReference>
<feature type="domain" description="O-methyltransferase dimerisation" evidence="5">
    <location>
        <begin position="1"/>
        <end position="81"/>
    </location>
</feature>
<dbReference type="InterPro" id="IPR016461">
    <property type="entry name" value="COMT-like"/>
</dbReference>
<dbReference type="PANTHER" id="PTHR11746">
    <property type="entry name" value="O-METHYLTRANSFERASE"/>
    <property type="match status" value="1"/>
</dbReference>
<dbReference type="InterPro" id="IPR036390">
    <property type="entry name" value="WH_DNA-bd_sf"/>
</dbReference>